<keyword evidence="2" id="KW-1185">Reference proteome</keyword>
<accession>A0A2S2DDG5</accession>
<evidence type="ECO:0000313" key="2">
    <source>
        <dbReference type="Proteomes" id="UP000245820"/>
    </source>
</evidence>
<organism evidence="1 2">
    <name type="scientific">Massilia oculi</name>
    <dbReference type="NCBI Taxonomy" id="945844"/>
    <lineage>
        <taxon>Bacteria</taxon>
        <taxon>Pseudomonadati</taxon>
        <taxon>Pseudomonadota</taxon>
        <taxon>Betaproteobacteria</taxon>
        <taxon>Burkholderiales</taxon>
        <taxon>Oxalobacteraceae</taxon>
        <taxon>Telluria group</taxon>
        <taxon>Massilia</taxon>
    </lineage>
</organism>
<proteinExistence type="predicted"/>
<dbReference type="KEGG" id="mtim:DIR46_02275"/>
<dbReference type="RefSeq" id="WP_109343795.1">
    <property type="nucleotide sequence ID" value="NZ_CP029343.1"/>
</dbReference>
<name>A0A2S2DDG5_9BURK</name>
<evidence type="ECO:0000313" key="1">
    <source>
        <dbReference type="EMBL" id="AWL03392.1"/>
    </source>
</evidence>
<gene>
    <name evidence="1" type="ORF">DIR46_02275</name>
</gene>
<sequence>MTRASHDIEARLTNWSRWATESERRIEVSPTGKMIDRAKIAAGIIEDKSGERRNVDEADAQLIESNMRILLPKYRVILKWHYIKRANRGVVCRKMGIDHRPASIFDDLLRKAHETIEALVNTDKGIVG</sequence>
<reference evidence="1 2" key="1">
    <citation type="submission" date="2018-05" db="EMBL/GenBank/DDBJ databases">
        <title>Complete genome sequence of Massilia oculi sp. nov. CCUG 43427T (=DSM 26321T), the type strain of M. oculi, and comparison with genome sequences of other Massilia strains.</title>
        <authorList>
            <person name="Zhu B."/>
        </authorList>
    </citation>
    <scope>NUCLEOTIDE SEQUENCE [LARGE SCALE GENOMIC DNA]</scope>
    <source>
        <strain evidence="1 2">CCUG 43427</strain>
    </source>
</reference>
<protein>
    <recommendedName>
        <fullName evidence="3">Antitermination protein Q</fullName>
    </recommendedName>
</protein>
<dbReference type="AlphaFoldDB" id="A0A2S2DDG5"/>
<dbReference type="Proteomes" id="UP000245820">
    <property type="component" value="Chromosome"/>
</dbReference>
<dbReference type="OrthoDB" id="8757764at2"/>
<dbReference type="EMBL" id="CP029343">
    <property type="protein sequence ID" value="AWL03392.1"/>
    <property type="molecule type" value="Genomic_DNA"/>
</dbReference>
<evidence type="ECO:0008006" key="3">
    <source>
        <dbReference type="Google" id="ProtNLM"/>
    </source>
</evidence>